<dbReference type="InterPro" id="IPR019921">
    <property type="entry name" value="Lucif-like_OxRdtase_Rv2161c"/>
</dbReference>
<evidence type="ECO:0000256" key="2">
    <source>
        <dbReference type="ARBA" id="ARBA00022643"/>
    </source>
</evidence>
<organism evidence="6">
    <name type="scientific">freshwater metagenome</name>
    <dbReference type="NCBI Taxonomy" id="449393"/>
    <lineage>
        <taxon>unclassified sequences</taxon>
        <taxon>metagenomes</taxon>
        <taxon>ecological metagenomes</taxon>
    </lineage>
</organism>
<keyword evidence="2" id="KW-0288">FMN</keyword>
<dbReference type="GO" id="GO:0046306">
    <property type="term" value="P:alkanesulfonate catabolic process"/>
    <property type="evidence" value="ECO:0007669"/>
    <property type="project" value="TreeGrafter"/>
</dbReference>
<gene>
    <name evidence="6" type="ORF">UFOPK1820_00431</name>
</gene>
<dbReference type="NCBIfam" id="TIGR03619">
    <property type="entry name" value="F420_Rv2161c"/>
    <property type="match status" value="1"/>
</dbReference>
<protein>
    <submittedName>
        <fullName evidence="6">Unannotated protein</fullName>
    </submittedName>
</protein>
<dbReference type="Pfam" id="PF00296">
    <property type="entry name" value="Bac_luciferase"/>
    <property type="match status" value="1"/>
</dbReference>
<name>A0A6J6GAH1_9ZZZZ</name>
<dbReference type="PANTHER" id="PTHR42847">
    <property type="entry name" value="ALKANESULFONATE MONOOXYGENASE"/>
    <property type="match status" value="1"/>
</dbReference>
<dbReference type="SUPFAM" id="SSF51679">
    <property type="entry name" value="Bacterial luciferase-like"/>
    <property type="match status" value="1"/>
</dbReference>
<sequence>MILPQRNPVVLAKEIATLDHLSKGRMLLGIGVGWLEEEFDAIGVPFADRGKRNDDYVAAMRSLWTQEKASHHSEYTNFDECIMRPQPVNGMIPIHIGGHTDLAARRAGRLGDGFFPGKGTHEQLSRSFDIARDTARQCGRDPDAIEMTTGGNGAIGPNALNEVKGLTDIGVARVIVPSFLFYRDTADALARYGDEVISKVN</sequence>
<dbReference type="AlphaFoldDB" id="A0A6J6GAH1"/>
<accession>A0A6J6GAH1</accession>
<proteinExistence type="predicted"/>
<keyword evidence="1" id="KW-0285">Flavoprotein</keyword>
<dbReference type="EMBL" id="CAEZUK010000049">
    <property type="protein sequence ID" value="CAB4596174.1"/>
    <property type="molecule type" value="Genomic_DNA"/>
</dbReference>
<evidence type="ECO:0000256" key="3">
    <source>
        <dbReference type="ARBA" id="ARBA00023002"/>
    </source>
</evidence>
<evidence type="ECO:0000256" key="4">
    <source>
        <dbReference type="ARBA" id="ARBA00023033"/>
    </source>
</evidence>
<reference evidence="6" key="1">
    <citation type="submission" date="2020-05" db="EMBL/GenBank/DDBJ databases">
        <authorList>
            <person name="Chiriac C."/>
            <person name="Salcher M."/>
            <person name="Ghai R."/>
            <person name="Kavagutti S V."/>
        </authorList>
    </citation>
    <scope>NUCLEOTIDE SEQUENCE</scope>
</reference>
<feature type="domain" description="Luciferase-like" evidence="5">
    <location>
        <begin position="2"/>
        <end position="155"/>
    </location>
</feature>
<dbReference type="InterPro" id="IPR036661">
    <property type="entry name" value="Luciferase-like_sf"/>
</dbReference>
<evidence type="ECO:0000259" key="5">
    <source>
        <dbReference type="Pfam" id="PF00296"/>
    </source>
</evidence>
<dbReference type="PANTHER" id="PTHR42847:SF4">
    <property type="entry name" value="ALKANESULFONATE MONOOXYGENASE-RELATED"/>
    <property type="match status" value="1"/>
</dbReference>
<dbReference type="InterPro" id="IPR050172">
    <property type="entry name" value="SsuD_RutA_monooxygenase"/>
</dbReference>
<keyword evidence="4" id="KW-0503">Monooxygenase</keyword>
<keyword evidence="3" id="KW-0560">Oxidoreductase</keyword>
<dbReference type="InterPro" id="IPR011251">
    <property type="entry name" value="Luciferase-like_dom"/>
</dbReference>
<dbReference type="Gene3D" id="3.20.20.30">
    <property type="entry name" value="Luciferase-like domain"/>
    <property type="match status" value="1"/>
</dbReference>
<dbReference type="GO" id="GO:0008726">
    <property type="term" value="F:alkanesulfonate monooxygenase activity"/>
    <property type="evidence" value="ECO:0007669"/>
    <property type="project" value="TreeGrafter"/>
</dbReference>
<evidence type="ECO:0000256" key="1">
    <source>
        <dbReference type="ARBA" id="ARBA00022630"/>
    </source>
</evidence>
<evidence type="ECO:0000313" key="6">
    <source>
        <dbReference type="EMBL" id="CAB4596174.1"/>
    </source>
</evidence>